<evidence type="ECO:0000313" key="1">
    <source>
        <dbReference type="EMBL" id="EDL92395.1"/>
    </source>
</evidence>
<evidence type="ECO:0000313" key="2">
    <source>
        <dbReference type="Proteomes" id="UP000234681"/>
    </source>
</evidence>
<organism evidence="1 2">
    <name type="scientific">Rattus norvegicus</name>
    <name type="common">Rat</name>
    <dbReference type="NCBI Taxonomy" id="10116"/>
    <lineage>
        <taxon>Eukaryota</taxon>
        <taxon>Metazoa</taxon>
        <taxon>Chordata</taxon>
        <taxon>Craniata</taxon>
        <taxon>Vertebrata</taxon>
        <taxon>Euteleostomi</taxon>
        <taxon>Mammalia</taxon>
        <taxon>Eutheria</taxon>
        <taxon>Euarchontoglires</taxon>
        <taxon>Glires</taxon>
        <taxon>Rodentia</taxon>
        <taxon>Myomorpha</taxon>
        <taxon>Muroidea</taxon>
        <taxon>Muridae</taxon>
        <taxon>Murinae</taxon>
        <taxon>Rattus</taxon>
    </lineage>
</organism>
<feature type="non-terminal residue" evidence="1">
    <location>
        <position position="26"/>
    </location>
</feature>
<dbReference type="AlphaFoldDB" id="A6IYR5"/>
<gene>
    <name evidence="1" type="primary">LOC307798</name>
    <name evidence="1" type="ORF">rCG_51452</name>
</gene>
<protein>
    <submittedName>
        <fullName evidence="1">Similar to 24432 protein, isoform CRA_c</fullName>
    </submittedName>
</protein>
<sequence length="26" mass="3044">MGLRTNSIPRSVSFRFFNKIISCGRR</sequence>
<proteinExistence type="predicted"/>
<reference evidence="2" key="1">
    <citation type="submission" date="2005-09" db="EMBL/GenBank/DDBJ databases">
        <authorList>
            <person name="Mural R.J."/>
            <person name="Li P.W."/>
            <person name="Adams M.D."/>
            <person name="Amanatides P.G."/>
            <person name="Baden-Tillson H."/>
            <person name="Barnstead M."/>
            <person name="Chin S.H."/>
            <person name="Dew I."/>
            <person name="Evans C.A."/>
            <person name="Ferriera S."/>
            <person name="Flanigan M."/>
            <person name="Fosler C."/>
            <person name="Glodek A."/>
            <person name="Gu Z."/>
            <person name="Holt R.A."/>
            <person name="Jennings D."/>
            <person name="Kraft C.L."/>
            <person name="Lu F."/>
            <person name="Nguyen T."/>
            <person name="Nusskern D.R."/>
            <person name="Pfannkoch C.M."/>
            <person name="Sitter C."/>
            <person name="Sutton G.G."/>
            <person name="Venter J.C."/>
            <person name="Wang Z."/>
            <person name="Woodage T."/>
            <person name="Zheng X.H."/>
            <person name="Zhong F."/>
        </authorList>
    </citation>
    <scope>NUCLEOTIDE SEQUENCE [LARGE SCALE GENOMIC DNA]</scope>
    <source>
        <strain>BN</strain>
        <strain evidence="2">Sprague-Dawley</strain>
    </source>
</reference>
<name>A6IYR5_RAT</name>
<dbReference type="Proteomes" id="UP000234681">
    <property type="component" value="Chromosome 19"/>
</dbReference>
<accession>A6IYR5</accession>
<dbReference type="EMBL" id="CH473972">
    <property type="protein sequence ID" value="EDL92395.1"/>
    <property type="molecule type" value="Genomic_DNA"/>
</dbReference>